<keyword evidence="2" id="KW-1185">Reference proteome</keyword>
<dbReference type="Proteomes" id="UP000580474">
    <property type="component" value="Unassembled WGS sequence"/>
</dbReference>
<comment type="caution">
    <text evidence="1">The sequence shown here is derived from an EMBL/GenBank/DDBJ whole genome shotgun (WGS) entry which is preliminary data.</text>
</comment>
<dbReference type="EMBL" id="JACHIV010000001">
    <property type="protein sequence ID" value="MBB5070207.1"/>
    <property type="molecule type" value="Genomic_DNA"/>
</dbReference>
<name>A0A840NPN1_9PSEU</name>
<reference evidence="1 2" key="1">
    <citation type="submission" date="2020-08" db="EMBL/GenBank/DDBJ databases">
        <title>Sequencing the genomes of 1000 actinobacteria strains.</title>
        <authorList>
            <person name="Klenk H.-P."/>
        </authorList>
    </citation>
    <scope>NUCLEOTIDE SEQUENCE [LARGE SCALE GENOMIC DNA]</scope>
    <source>
        <strain evidence="1 2">DSM 45582</strain>
    </source>
</reference>
<evidence type="ECO:0000313" key="2">
    <source>
        <dbReference type="Proteomes" id="UP000580474"/>
    </source>
</evidence>
<sequence>MGEIVLSPGTTANEVVLIAQRVLFGLGITLADLSDSGDSVWGTGRLNPMRGTET</sequence>
<evidence type="ECO:0000313" key="1">
    <source>
        <dbReference type="EMBL" id="MBB5070207.1"/>
    </source>
</evidence>
<proteinExistence type="predicted"/>
<protein>
    <submittedName>
        <fullName evidence="1">Uncharacterized protein</fullName>
    </submittedName>
</protein>
<accession>A0A840NPN1</accession>
<dbReference type="AlphaFoldDB" id="A0A840NPN1"/>
<gene>
    <name evidence="1" type="ORF">BJ969_003295</name>
</gene>
<organism evidence="1 2">
    <name type="scientific">Saccharopolyspora gloriosae</name>
    <dbReference type="NCBI Taxonomy" id="455344"/>
    <lineage>
        <taxon>Bacteria</taxon>
        <taxon>Bacillati</taxon>
        <taxon>Actinomycetota</taxon>
        <taxon>Actinomycetes</taxon>
        <taxon>Pseudonocardiales</taxon>
        <taxon>Pseudonocardiaceae</taxon>
        <taxon>Saccharopolyspora</taxon>
    </lineage>
</organism>